<evidence type="ECO:0000313" key="2">
    <source>
        <dbReference type="Proteomes" id="UP000199058"/>
    </source>
</evidence>
<dbReference type="RefSeq" id="WP_177203456.1">
    <property type="nucleotide sequence ID" value="NZ_FOLH01000001.1"/>
</dbReference>
<dbReference type="STRING" id="1122252.SAMN05660443_0704"/>
<gene>
    <name evidence="1" type="ORF">SAMN05660443_0704</name>
</gene>
<dbReference type="Proteomes" id="UP000199058">
    <property type="component" value="Unassembled WGS sequence"/>
</dbReference>
<sequence length="391" mass="43893">MNPGKHDHFFEDLPPLAQFSEVLLIDNYQELPDDWWVVVTDVQGSTKAIEEGRYREINSLGGCTVAAMLNAVKPMAIPYVFGGDGASFCIPPGYLEPVRKALQGCKELASEHFNLNLRTGLLPYSEISKKAPLLVCRFSKSKDLQQAIFAGDGMQEADRLVKQDNRWEVSYDKATAAADFSGFECRWQQIPSPREVTVSLLVQVRSSSLAEEMKLYQELLAKMQEILGTDDLQQPLTAKGMRLSFSSNKLAAESRVKSYMNPESTHRKQLWKLRFLNFLGLILMGLNLRTGKAEWGRYKQDAVVSSDYRKFDGVFRSVFAADTKDLDSFTEWLDQQQAASKLNYGIHVSKAAQLTCVVSETGVKHIHFVDGCDGGYALAARELKQKIIEKL</sequence>
<reference evidence="1 2" key="1">
    <citation type="submission" date="2016-10" db="EMBL/GenBank/DDBJ databases">
        <authorList>
            <person name="de Groot N.N."/>
        </authorList>
    </citation>
    <scope>NUCLEOTIDE SEQUENCE [LARGE SCALE GENOMIC DNA]</scope>
    <source>
        <strain evidence="1 2">DSM 18438</strain>
    </source>
</reference>
<proteinExistence type="predicted"/>
<dbReference type="Pfam" id="PF11294">
    <property type="entry name" value="DUF3095"/>
    <property type="match status" value="1"/>
</dbReference>
<organism evidence="1 2">
    <name type="scientific">Marinospirillum celere</name>
    <dbReference type="NCBI Taxonomy" id="1122252"/>
    <lineage>
        <taxon>Bacteria</taxon>
        <taxon>Pseudomonadati</taxon>
        <taxon>Pseudomonadota</taxon>
        <taxon>Gammaproteobacteria</taxon>
        <taxon>Oceanospirillales</taxon>
        <taxon>Oceanospirillaceae</taxon>
        <taxon>Marinospirillum</taxon>
    </lineage>
</organism>
<dbReference type="EMBL" id="FOLH01000001">
    <property type="protein sequence ID" value="SFB88215.1"/>
    <property type="molecule type" value="Genomic_DNA"/>
</dbReference>
<evidence type="ECO:0000313" key="1">
    <source>
        <dbReference type="EMBL" id="SFB88215.1"/>
    </source>
</evidence>
<keyword evidence="2" id="KW-1185">Reference proteome</keyword>
<protein>
    <recommendedName>
        <fullName evidence="3">DUF3095 domain-containing protein</fullName>
    </recommendedName>
</protein>
<dbReference type="AlphaFoldDB" id="A0A1I1EMA3"/>
<accession>A0A1I1EMA3</accession>
<dbReference type="InterPro" id="IPR021445">
    <property type="entry name" value="DUF3095"/>
</dbReference>
<evidence type="ECO:0008006" key="3">
    <source>
        <dbReference type="Google" id="ProtNLM"/>
    </source>
</evidence>
<name>A0A1I1EMA3_9GAMM</name>